<protein>
    <submittedName>
        <fullName evidence="1">Uncharacterized protein</fullName>
    </submittedName>
</protein>
<dbReference type="EMBL" id="JANIIK010000116">
    <property type="protein sequence ID" value="KAJ3587494.1"/>
    <property type="molecule type" value="Genomic_DNA"/>
</dbReference>
<accession>A0A9Q0DEK6</accession>
<dbReference type="Proteomes" id="UP001148018">
    <property type="component" value="Unassembled WGS sequence"/>
</dbReference>
<dbReference type="AlphaFoldDB" id="A0A9Q0DEK6"/>
<evidence type="ECO:0000313" key="1">
    <source>
        <dbReference type="EMBL" id="KAJ3587494.1"/>
    </source>
</evidence>
<proteinExistence type="predicted"/>
<evidence type="ECO:0000313" key="2">
    <source>
        <dbReference type="Proteomes" id="UP001148018"/>
    </source>
</evidence>
<gene>
    <name evidence="1" type="ORF">NHX12_011091</name>
</gene>
<organism evidence="1 2">
    <name type="scientific">Muraenolepis orangiensis</name>
    <name type="common">Patagonian moray cod</name>
    <dbReference type="NCBI Taxonomy" id="630683"/>
    <lineage>
        <taxon>Eukaryota</taxon>
        <taxon>Metazoa</taxon>
        <taxon>Chordata</taxon>
        <taxon>Craniata</taxon>
        <taxon>Vertebrata</taxon>
        <taxon>Euteleostomi</taxon>
        <taxon>Actinopterygii</taxon>
        <taxon>Neopterygii</taxon>
        <taxon>Teleostei</taxon>
        <taxon>Neoteleostei</taxon>
        <taxon>Acanthomorphata</taxon>
        <taxon>Zeiogadaria</taxon>
        <taxon>Gadariae</taxon>
        <taxon>Gadiformes</taxon>
        <taxon>Muraenolepidoidei</taxon>
        <taxon>Muraenolepididae</taxon>
        <taxon>Muraenolepis</taxon>
    </lineage>
</organism>
<reference evidence="1" key="1">
    <citation type="submission" date="2022-07" db="EMBL/GenBank/DDBJ databases">
        <title>Chromosome-level genome of Muraenolepis orangiensis.</title>
        <authorList>
            <person name="Kim J."/>
        </authorList>
    </citation>
    <scope>NUCLEOTIDE SEQUENCE</scope>
    <source>
        <strain evidence="1">KU_S4_2022</strain>
        <tissue evidence="1">Muscle</tissue>
    </source>
</reference>
<dbReference type="OrthoDB" id="8941124at2759"/>
<comment type="caution">
    <text evidence="1">The sequence shown here is derived from an EMBL/GenBank/DDBJ whole genome shotgun (WGS) entry which is preliminary data.</text>
</comment>
<name>A0A9Q0DEK6_9TELE</name>
<keyword evidence="2" id="KW-1185">Reference proteome</keyword>
<sequence>MSDQDPPAPREGAEERASDFLLRNSLYSYASVQKGGISKVPGGLAHTAVVTQLIREAWENKWDLVVLWSTITNACGSEPGTTSQECSETSGLLLLHLQFEAILQDFNIGVAQAQEGDHHCIVLAGSRWILKGLDEQPEGHGIDYIGSVVPSCGRQSSFGKFKAWIYQQQHPSMDRLARLGLGRPDLHCRGQ</sequence>